<dbReference type="RefSeq" id="WP_014084396.1">
    <property type="nucleotide sequence ID" value="NZ_CBCSFI010000009.1"/>
</dbReference>
<dbReference type="Proteomes" id="UP000320773">
    <property type="component" value="Unassembled WGS sequence"/>
</dbReference>
<reference evidence="2 4" key="1">
    <citation type="submission" date="2017-09" db="EMBL/GenBank/DDBJ databases">
        <title>Whole genomes of Flavobacteriaceae.</title>
        <authorList>
            <person name="Stine C."/>
            <person name="Li C."/>
            <person name="Tadesse D."/>
        </authorList>
    </citation>
    <scope>NUCLEOTIDE SEQUENCE [LARGE SCALE GENOMIC DNA]</scope>
    <source>
        <strain evidence="2 4">ATCC 35036</strain>
    </source>
</reference>
<dbReference type="CDD" id="cd06661">
    <property type="entry name" value="GGCT_like"/>
    <property type="match status" value="1"/>
</dbReference>
<evidence type="ECO:0000313" key="4">
    <source>
        <dbReference type="Proteomes" id="UP000220828"/>
    </source>
</evidence>
<protein>
    <submittedName>
        <fullName evidence="2 3">Gamma-glutamylcyclotransferase</fullName>
    </submittedName>
</protein>
<comment type="caution">
    <text evidence="2">The sequence shown here is derived from an EMBL/GenBank/DDBJ whole genome shotgun (WGS) entry which is preliminary data.</text>
</comment>
<reference evidence="3 5" key="2">
    <citation type="submission" date="2019-06" db="EMBL/GenBank/DDBJ databases">
        <title>Genomic Encyclopedia of Archaeal and Bacterial Type Strains, Phase II (KMG-II): from individual species to whole genera.</title>
        <authorList>
            <person name="Goeker M."/>
        </authorList>
    </citation>
    <scope>NUCLEOTIDE SEQUENCE [LARGE SCALE GENOMIC DNA]</scope>
    <source>
        <strain evidence="3 5">DSM 24789</strain>
    </source>
</reference>
<dbReference type="GO" id="GO:0016740">
    <property type="term" value="F:transferase activity"/>
    <property type="evidence" value="ECO:0007669"/>
    <property type="project" value="UniProtKB-KW"/>
</dbReference>
<feature type="domain" description="Gamma-glutamylcyclotransferase AIG2-like" evidence="1">
    <location>
        <begin position="4"/>
        <end position="103"/>
    </location>
</feature>
<dbReference type="EMBL" id="VFPJ01000001">
    <property type="protein sequence ID" value="TQM42413.1"/>
    <property type="molecule type" value="Genomic_DNA"/>
</dbReference>
<dbReference type="OMA" id="YEVADYK"/>
<dbReference type="SUPFAM" id="SSF110857">
    <property type="entry name" value="Gamma-glutamyl cyclotransferase-like"/>
    <property type="match status" value="1"/>
</dbReference>
<evidence type="ECO:0000313" key="2">
    <source>
        <dbReference type="EMBL" id="PDS24882.1"/>
    </source>
</evidence>
<gene>
    <name evidence="2" type="ORF">B0A77_06375</name>
    <name evidence="3" type="ORF">BC670_3473</name>
</gene>
<sequence length="106" mass="12135">MEHLFAYGSLQSQEVQETIYGRILKGQPETLVGYAESEISIEEEFGIVKYPIIKPTNNPNDTIKGVLYTLSEAELKLTDNYEGIHYKRIEVQLQSEQTAWAYSAKF</sequence>
<dbReference type="Gene3D" id="3.10.490.10">
    <property type="entry name" value="Gamma-glutamyl cyclotransferase-like"/>
    <property type="match status" value="1"/>
</dbReference>
<dbReference type="OrthoDB" id="9798388at2"/>
<name>A0A2H3KC66_9FLAO</name>
<dbReference type="Pfam" id="PF06094">
    <property type="entry name" value="GGACT"/>
    <property type="match status" value="1"/>
</dbReference>
<dbReference type="InterPro" id="IPR036568">
    <property type="entry name" value="GGCT-like_sf"/>
</dbReference>
<keyword evidence="2" id="KW-0808">Transferase</keyword>
<evidence type="ECO:0000259" key="1">
    <source>
        <dbReference type="Pfam" id="PF06094"/>
    </source>
</evidence>
<dbReference type="EMBL" id="PCMW01000034">
    <property type="protein sequence ID" value="PDS24882.1"/>
    <property type="molecule type" value="Genomic_DNA"/>
</dbReference>
<dbReference type="AlphaFoldDB" id="A0A2H3KC66"/>
<accession>A0A2H3KC66</accession>
<dbReference type="InterPro" id="IPR013024">
    <property type="entry name" value="GGCT-like"/>
</dbReference>
<dbReference type="Proteomes" id="UP000220828">
    <property type="component" value="Unassembled WGS sequence"/>
</dbReference>
<organism evidence="2 4">
    <name type="scientific">Flavobacterium branchiophilum</name>
    <dbReference type="NCBI Taxonomy" id="55197"/>
    <lineage>
        <taxon>Bacteria</taxon>
        <taxon>Pseudomonadati</taxon>
        <taxon>Bacteroidota</taxon>
        <taxon>Flavobacteriia</taxon>
        <taxon>Flavobacteriales</taxon>
        <taxon>Flavobacteriaceae</taxon>
        <taxon>Flavobacterium</taxon>
    </lineage>
</organism>
<evidence type="ECO:0000313" key="5">
    <source>
        <dbReference type="Proteomes" id="UP000320773"/>
    </source>
</evidence>
<dbReference type="InterPro" id="IPR009288">
    <property type="entry name" value="AIG2-like_dom"/>
</dbReference>
<evidence type="ECO:0000313" key="3">
    <source>
        <dbReference type="EMBL" id="TQM42413.1"/>
    </source>
</evidence>
<proteinExistence type="predicted"/>